<dbReference type="PANTHER" id="PTHR46407">
    <property type="entry name" value="OS02G0208700 PROTEIN"/>
    <property type="match status" value="1"/>
</dbReference>
<keyword evidence="3" id="KW-1185">Reference proteome</keyword>
<dbReference type="Pfam" id="PF00646">
    <property type="entry name" value="F-box"/>
    <property type="match status" value="1"/>
</dbReference>
<name>A0AAQ3KVE6_9LILI</name>
<dbReference type="InterPro" id="IPR044595">
    <property type="entry name" value="KMD1-4"/>
</dbReference>
<dbReference type="Pfam" id="PF01344">
    <property type="entry name" value="Kelch_1"/>
    <property type="match status" value="1"/>
</dbReference>
<evidence type="ECO:0000313" key="3">
    <source>
        <dbReference type="Proteomes" id="UP001327560"/>
    </source>
</evidence>
<dbReference type="InterPro" id="IPR006652">
    <property type="entry name" value="Kelch_1"/>
</dbReference>
<gene>
    <name evidence="2" type="ORF">Cni_G23082</name>
</gene>
<dbReference type="InterPro" id="IPR036047">
    <property type="entry name" value="F-box-like_dom_sf"/>
</dbReference>
<evidence type="ECO:0000259" key="1">
    <source>
        <dbReference type="SMART" id="SM00256"/>
    </source>
</evidence>
<evidence type="ECO:0000313" key="2">
    <source>
        <dbReference type="EMBL" id="WOL14302.1"/>
    </source>
</evidence>
<dbReference type="AlphaFoldDB" id="A0AAQ3KVE6"/>
<dbReference type="SUPFAM" id="SSF81383">
    <property type="entry name" value="F-box domain"/>
    <property type="match status" value="1"/>
</dbReference>
<feature type="domain" description="F-box" evidence="1">
    <location>
        <begin position="15"/>
        <end position="55"/>
    </location>
</feature>
<dbReference type="Gene3D" id="2.120.10.80">
    <property type="entry name" value="Kelch-type beta propeller"/>
    <property type="match status" value="1"/>
</dbReference>
<dbReference type="SMART" id="SM00256">
    <property type="entry name" value="FBOX"/>
    <property type="match status" value="1"/>
</dbReference>
<dbReference type="InterPro" id="IPR015915">
    <property type="entry name" value="Kelch-typ_b-propeller"/>
</dbReference>
<protein>
    <recommendedName>
        <fullName evidence="1">F-box domain-containing protein</fullName>
    </recommendedName>
</protein>
<dbReference type="SMART" id="SM00612">
    <property type="entry name" value="Kelch"/>
    <property type="match status" value="2"/>
</dbReference>
<dbReference type="GO" id="GO:0005829">
    <property type="term" value="C:cytosol"/>
    <property type="evidence" value="ECO:0007669"/>
    <property type="project" value="TreeGrafter"/>
</dbReference>
<organism evidence="2 3">
    <name type="scientific">Canna indica</name>
    <name type="common">Indian-shot</name>
    <dbReference type="NCBI Taxonomy" id="4628"/>
    <lineage>
        <taxon>Eukaryota</taxon>
        <taxon>Viridiplantae</taxon>
        <taxon>Streptophyta</taxon>
        <taxon>Embryophyta</taxon>
        <taxon>Tracheophyta</taxon>
        <taxon>Spermatophyta</taxon>
        <taxon>Magnoliopsida</taxon>
        <taxon>Liliopsida</taxon>
        <taxon>Zingiberales</taxon>
        <taxon>Cannaceae</taxon>
        <taxon>Canna</taxon>
    </lineage>
</organism>
<dbReference type="GO" id="GO:0080037">
    <property type="term" value="P:negative regulation of cytokinin-activated signaling pathway"/>
    <property type="evidence" value="ECO:0007669"/>
    <property type="project" value="InterPro"/>
</dbReference>
<accession>A0AAQ3KVE6</accession>
<dbReference type="PANTHER" id="PTHR46407:SF21">
    <property type="entry name" value="F-BOX_KELCH-REPEAT PROTEIN SKIP20"/>
    <property type="match status" value="1"/>
</dbReference>
<dbReference type="GO" id="GO:2000762">
    <property type="term" value="P:regulation of phenylpropanoid metabolic process"/>
    <property type="evidence" value="ECO:0007669"/>
    <property type="project" value="InterPro"/>
</dbReference>
<dbReference type="Proteomes" id="UP001327560">
    <property type="component" value="Chromosome 7"/>
</dbReference>
<reference evidence="2 3" key="1">
    <citation type="submission" date="2023-10" db="EMBL/GenBank/DDBJ databases">
        <title>Chromosome-scale genome assembly provides insights into flower coloration mechanisms of Canna indica.</title>
        <authorList>
            <person name="Li C."/>
        </authorList>
    </citation>
    <scope>NUCLEOTIDE SEQUENCE [LARGE SCALE GENOMIC DNA]</scope>
    <source>
        <tissue evidence="2">Flower</tissue>
    </source>
</reference>
<dbReference type="EMBL" id="CP136896">
    <property type="protein sequence ID" value="WOL14302.1"/>
    <property type="molecule type" value="Genomic_DNA"/>
</dbReference>
<dbReference type="CDD" id="cd22152">
    <property type="entry name" value="F-box_AtAFR-like"/>
    <property type="match status" value="1"/>
</dbReference>
<dbReference type="SUPFAM" id="SSF117281">
    <property type="entry name" value="Kelch motif"/>
    <property type="match status" value="1"/>
</dbReference>
<proteinExistence type="predicted"/>
<dbReference type="InterPro" id="IPR001810">
    <property type="entry name" value="F-box_dom"/>
</dbReference>
<dbReference type="Gene3D" id="1.20.1280.50">
    <property type="match status" value="1"/>
</dbReference>
<sequence length="386" mass="41083">MMEGEETCQGLIPGLPDDIALDCLARVTVRFHQSLRLVCRSWRDLVIAPDFYRHRERIGVAENLIFLVQTVIPAEKDGNREDDDEEGEKGGGAAWRPPVYGLSIYNATSGSWHHVATSEAVPLFAQVAAVGRKVVLLGGWDPVTLDQTAEVRVLDPATGGWRRGAAMTAARSFFACAAVAGRVYVAGGHDEQKNALRTAESYDLAADAWAALPEMGDERDECQGVAAGGRFWAVSGYGTEGQGRFVGAAEWYDAEAGAWRREEGVWEASGAACVGLARGRMWSLGCGGGGGAGGVREYEGSGKGWREVAPFPEEMKAGPSPCTAAAVGDGDGGESVFVMAADGEGEGDVGGGHRGWVLDVGPRRWRRLETPLGFRGFVYSTATVRL</sequence>